<accession>A0A0B0ES25</accession>
<dbReference type="PANTHER" id="PTHR43867:SF2">
    <property type="entry name" value="CELLULOSE SYNTHASE CATALYTIC SUBUNIT A [UDP-FORMING]"/>
    <property type="match status" value="1"/>
</dbReference>
<evidence type="ECO:0000313" key="6">
    <source>
        <dbReference type="EMBL" id="KHE93933.1"/>
    </source>
</evidence>
<feature type="transmembrane region" description="Helical" evidence="5">
    <location>
        <begin position="181"/>
        <end position="204"/>
    </location>
</feature>
<comment type="subcellular location">
    <subcellularLocation>
        <location evidence="1">Membrane</location>
        <topology evidence="1">Multi-pass membrane protein</topology>
    </subcellularLocation>
</comment>
<evidence type="ECO:0000256" key="5">
    <source>
        <dbReference type="SAM" id="Phobius"/>
    </source>
</evidence>
<keyword evidence="4 5" id="KW-1133">Transmembrane helix</keyword>
<evidence type="ECO:0008006" key="8">
    <source>
        <dbReference type="Google" id="ProtNLM"/>
    </source>
</evidence>
<evidence type="ECO:0000256" key="1">
    <source>
        <dbReference type="ARBA" id="ARBA00004141"/>
    </source>
</evidence>
<comment type="caution">
    <text evidence="6">The sequence shown here is derived from an EMBL/GenBank/DDBJ whole genome shotgun (WGS) entry which is preliminary data.</text>
</comment>
<evidence type="ECO:0000256" key="2">
    <source>
        <dbReference type="ARBA" id="ARBA00022676"/>
    </source>
</evidence>
<dbReference type="EMBL" id="JRYO01000027">
    <property type="protein sequence ID" value="KHE93933.1"/>
    <property type="molecule type" value="Genomic_DNA"/>
</dbReference>
<feature type="transmembrane region" description="Helical" evidence="5">
    <location>
        <begin position="158"/>
        <end position="175"/>
    </location>
</feature>
<dbReference type="GO" id="GO:0016758">
    <property type="term" value="F:hexosyltransferase activity"/>
    <property type="evidence" value="ECO:0007669"/>
    <property type="project" value="TreeGrafter"/>
</dbReference>
<keyword evidence="3" id="KW-0808">Transferase</keyword>
<dbReference type="eggNOG" id="COG3459">
    <property type="taxonomic scope" value="Bacteria"/>
</dbReference>
<evidence type="ECO:0000256" key="3">
    <source>
        <dbReference type="ARBA" id="ARBA00022679"/>
    </source>
</evidence>
<dbReference type="InterPro" id="IPR050321">
    <property type="entry name" value="Glycosyltr_2/OpgH_subfam"/>
</dbReference>
<organism evidence="6 7">
    <name type="scientific">Candidatus Scalindua brodae</name>
    <dbReference type="NCBI Taxonomy" id="237368"/>
    <lineage>
        <taxon>Bacteria</taxon>
        <taxon>Pseudomonadati</taxon>
        <taxon>Planctomycetota</taxon>
        <taxon>Candidatus Brocadiia</taxon>
        <taxon>Candidatus Brocadiales</taxon>
        <taxon>Candidatus Scalinduaceae</taxon>
        <taxon>Candidatus Scalindua</taxon>
    </lineage>
</organism>
<feature type="transmembrane region" description="Helical" evidence="5">
    <location>
        <begin position="281"/>
        <end position="300"/>
    </location>
</feature>
<evidence type="ECO:0000256" key="4">
    <source>
        <dbReference type="ARBA" id="ARBA00022989"/>
    </source>
</evidence>
<keyword evidence="5" id="KW-0812">Transmembrane</keyword>
<proteinExistence type="predicted"/>
<keyword evidence="2" id="KW-0328">Glycosyltransferase</keyword>
<evidence type="ECO:0000313" key="7">
    <source>
        <dbReference type="Proteomes" id="UP000030652"/>
    </source>
</evidence>
<feature type="transmembrane region" description="Helical" evidence="5">
    <location>
        <begin position="307"/>
        <end position="327"/>
    </location>
</feature>
<dbReference type="AlphaFoldDB" id="A0A0B0ES25"/>
<keyword evidence="5" id="KW-0472">Membrane</keyword>
<reference evidence="6 7" key="1">
    <citation type="submission" date="2014-10" db="EMBL/GenBank/DDBJ databases">
        <title>Draft genome of anammox bacterium scalindua brodae, obtained using differential coverage binning of sequence data from two enrichment reactors.</title>
        <authorList>
            <person name="Speth D.R."/>
            <person name="Russ L."/>
            <person name="Kartal B."/>
            <person name="Op den Camp H.J."/>
            <person name="Dutilh B.E."/>
            <person name="Jetten M.S."/>
        </authorList>
    </citation>
    <scope>NUCLEOTIDE SEQUENCE [LARGE SCALE GENOMIC DNA]</scope>
    <source>
        <strain evidence="6">RU1</strain>
    </source>
</reference>
<gene>
    <name evidence="6" type="ORF">SCABRO_00298</name>
</gene>
<feature type="non-terminal residue" evidence="6">
    <location>
        <position position="467"/>
    </location>
</feature>
<feature type="transmembrane region" description="Helical" evidence="5">
    <location>
        <begin position="225"/>
        <end position="248"/>
    </location>
</feature>
<dbReference type="Proteomes" id="UP000030652">
    <property type="component" value="Unassembled WGS sequence"/>
</dbReference>
<protein>
    <recommendedName>
        <fullName evidence="8">Cyclic beta 1-2 glucan synthetase</fullName>
    </recommendedName>
</protein>
<sequence length="467" mass="52613">MQPCASISLTSAGQSRFTKLFAGESGIDPYTREVSDVYQDIFGEGSFIGKGIYDVDAFRQAVDGRFPENLILSHDLLESAYARSALVTDVDLIEEHPVSYAIEASRRHRWIRGDWQIAGWLLPRVPGPLGPNGSKAKRQLNPLTALSMWKILDNLRRSLVPPSLIVLLTGGWLFAPVSALFWTLLVAGVVFLPTLLGAAIELMRKPEERDWLVHLILTSKSTSRPIMLSLLTLILLPYDTLICLNAILRSGVRMLFTRRGLLLWHMRSYANRNACRTLSDFFMEMWIAPVLAMVLALALWISQSAELLFCAPFLLLWLISPVIGWWISIPLSPPVLDLTVDQRLFLRTSARRTWRFFAQFVGPQDNWLPPDNFQEYPAPVIASRTSPTNIGMSLLADLAAYDFGYICAGEFLRLAKNTLATMEKLERYRGHFYNWYDTRTLKPLCPQYISSVDSGNLVGCLLTLQAG</sequence>
<dbReference type="Gene3D" id="1.50.10.140">
    <property type="match status" value="1"/>
</dbReference>
<name>A0A0B0ES25_9BACT</name>
<dbReference type="GO" id="GO:0005886">
    <property type="term" value="C:plasma membrane"/>
    <property type="evidence" value="ECO:0007669"/>
    <property type="project" value="TreeGrafter"/>
</dbReference>
<dbReference type="PANTHER" id="PTHR43867">
    <property type="entry name" value="CELLULOSE SYNTHASE CATALYTIC SUBUNIT A [UDP-FORMING]"/>
    <property type="match status" value="1"/>
</dbReference>